<protein>
    <submittedName>
        <fullName evidence="1">Uncharacterized protein</fullName>
    </submittedName>
</protein>
<sequence length="213" mass="23597">MFALAGCFKEDYSFCPPVDPPVGSNVRLVVKTDYEAEGKGTRGAAELGWYDDQIESVTVFVFDDETGGFVASWEGSVYTLGTEYVVPLTLPEGHIYRYVAWTNHNRAEYEFSHALEDLHAGLTIDDLTANLVVPASGVFTEDIPHRHYGSKTGQAVFDESTVTEHEIVISPHTYKINYIVRGLPADRSYGVLGNDNNTTHSHLDCGHVTYSTR</sequence>
<evidence type="ECO:0000313" key="1">
    <source>
        <dbReference type="EMBL" id="CCO21449.1"/>
    </source>
</evidence>
<reference evidence="1" key="1">
    <citation type="submission" date="2012-10" db="EMBL/GenBank/DDBJ databases">
        <authorList>
            <person name="Sandrine L."/>
        </authorList>
    </citation>
    <scope>NUCLEOTIDE SEQUENCE</scope>
</reference>
<feature type="non-terminal residue" evidence="1">
    <location>
        <position position="213"/>
    </location>
</feature>
<name>S0DER2_9ZZZZ</name>
<dbReference type="EMBL" id="HF548303">
    <property type="protein sequence ID" value="CCO21449.1"/>
    <property type="molecule type" value="Genomic_DNA"/>
</dbReference>
<accession>S0DER2</accession>
<reference evidence="1" key="2">
    <citation type="journal article" date="2013" name="Biotechnol. Biofuels">
        <title>Mining for hemicellulases in the fungus-growing termite Pseudacanthotermes militaris using functional metagenomics.</title>
        <authorList>
            <person name="Bastien G."/>
            <person name="Arnal G."/>
            <person name="Bozonnet S."/>
            <person name="Laguerre S."/>
            <person name="Ferreira F."/>
            <person name="Faure R."/>
            <person name="Henrissat B."/>
            <person name="Lefevre F."/>
            <person name="Robe P."/>
            <person name="Bouchez O."/>
            <person name="Noirot C."/>
            <person name="Dumon C."/>
            <person name="O'Donohue M."/>
        </authorList>
    </citation>
    <scope>NUCLEOTIDE SEQUENCE</scope>
</reference>
<dbReference type="Gene3D" id="2.60.40.2100">
    <property type="match status" value="1"/>
</dbReference>
<organism evidence="1">
    <name type="scientific">termite gut metagenome</name>
    <dbReference type="NCBI Taxonomy" id="433724"/>
    <lineage>
        <taxon>unclassified sequences</taxon>
        <taxon>metagenomes</taxon>
        <taxon>organismal metagenomes</taxon>
    </lineage>
</organism>
<proteinExistence type="predicted"/>
<dbReference type="Pfam" id="PF08842">
    <property type="entry name" value="Mfa2"/>
    <property type="match status" value="1"/>
</dbReference>
<dbReference type="AlphaFoldDB" id="S0DER2"/>
<dbReference type="InterPro" id="IPR014941">
    <property type="entry name" value="FimB/Mfa2/Mfa3"/>
</dbReference>
<gene>
    <name evidence="1" type="ORF">BN138_637</name>
</gene>